<feature type="transmembrane region" description="Helical" evidence="1">
    <location>
        <begin position="124"/>
        <end position="145"/>
    </location>
</feature>
<keyword evidence="1" id="KW-1133">Transmembrane helix</keyword>
<feature type="transmembrane region" description="Helical" evidence="1">
    <location>
        <begin position="282"/>
        <end position="301"/>
    </location>
</feature>
<feature type="transmembrane region" description="Helical" evidence="1">
    <location>
        <begin position="99"/>
        <end position="118"/>
    </location>
</feature>
<evidence type="ECO:0000313" key="3">
    <source>
        <dbReference type="Proteomes" id="UP001144372"/>
    </source>
</evidence>
<keyword evidence="3" id="KW-1185">Reference proteome</keyword>
<gene>
    <name evidence="2" type="ORF">DAMNIGENAA_20320</name>
</gene>
<reference evidence="2" key="1">
    <citation type="submission" date="2022-12" db="EMBL/GenBank/DDBJ databases">
        <title>Reference genome sequencing for broad-spectrum identification of bacterial and archaeal isolates by mass spectrometry.</title>
        <authorList>
            <person name="Sekiguchi Y."/>
            <person name="Tourlousse D.M."/>
        </authorList>
    </citation>
    <scope>NUCLEOTIDE SEQUENCE</scope>
    <source>
        <strain evidence="2">ASRB1</strain>
    </source>
</reference>
<proteinExistence type="predicted"/>
<accession>A0A9W6D477</accession>
<keyword evidence="1" id="KW-0812">Transmembrane</keyword>
<feature type="transmembrane region" description="Helical" evidence="1">
    <location>
        <begin position="175"/>
        <end position="204"/>
    </location>
</feature>
<sequence>MNQRTHLEERHLYLHLTYIIVFSLLAIALLLPFVLQVSLITTPNYNEGWNAFFALKAMRMENLYSSPGTLVQNNYPPLSFYIVGLIGTLIGDQVIAGRLVSLASMLIVSFNIFLSVFLMTRDRFASVLSGLLYLAIMGAFFNEYIAMDDPQMLAHAFMTSALVVFLRGWDRRMGLPLVAALALAAGLTKHSILAFPMAATLFILYRDRKAFLRWIAWSVLLFACVMAALLALYGWSMVESIVSARVYSIDKVRSGAFDLLAGLQIPLAFWVIVASMREGGRYALLISLYAFFAAAIGLFFYGGEGAGYNQLFDLVIALVIGCGVGLSNLNRLLSTREFPDRILFRRTLPLLLFLGVILATPGNLKDPFRVWHTLKDLEKQNISDIQYLASHEGPALCSSIVLCYWAGKEFEFDPFNIKQAVAMGKMDREQVYERLREQYFRVIQLESGRNRGSGDFMDVFLELIETGYRVERVSANGFFFVPKQ</sequence>
<feature type="transmembrane region" description="Helical" evidence="1">
    <location>
        <begin position="307"/>
        <end position="326"/>
    </location>
</feature>
<evidence type="ECO:0000313" key="2">
    <source>
        <dbReference type="EMBL" id="GLI34599.1"/>
    </source>
</evidence>
<dbReference type="AlphaFoldDB" id="A0A9W6D477"/>
<feature type="transmembrane region" description="Helical" evidence="1">
    <location>
        <begin position="347"/>
        <end position="364"/>
    </location>
</feature>
<feature type="transmembrane region" description="Helical" evidence="1">
    <location>
        <begin position="255"/>
        <end position="275"/>
    </location>
</feature>
<name>A0A9W6D477_9BACT</name>
<evidence type="ECO:0000256" key="1">
    <source>
        <dbReference type="SAM" id="Phobius"/>
    </source>
</evidence>
<dbReference type="Proteomes" id="UP001144372">
    <property type="component" value="Unassembled WGS sequence"/>
</dbReference>
<evidence type="ECO:0008006" key="4">
    <source>
        <dbReference type="Google" id="ProtNLM"/>
    </source>
</evidence>
<dbReference type="RefSeq" id="WP_281793956.1">
    <property type="nucleotide sequence ID" value="NZ_BSDR01000001.1"/>
</dbReference>
<organism evidence="2 3">
    <name type="scientific">Desulforhabdus amnigena</name>
    <dbReference type="NCBI Taxonomy" id="40218"/>
    <lineage>
        <taxon>Bacteria</taxon>
        <taxon>Pseudomonadati</taxon>
        <taxon>Thermodesulfobacteriota</taxon>
        <taxon>Syntrophobacteria</taxon>
        <taxon>Syntrophobacterales</taxon>
        <taxon>Syntrophobacteraceae</taxon>
        <taxon>Desulforhabdus</taxon>
    </lineage>
</organism>
<feature type="transmembrane region" description="Helical" evidence="1">
    <location>
        <begin position="12"/>
        <end position="35"/>
    </location>
</feature>
<keyword evidence="1" id="KW-0472">Membrane</keyword>
<dbReference type="EMBL" id="BSDR01000001">
    <property type="protein sequence ID" value="GLI34599.1"/>
    <property type="molecule type" value="Genomic_DNA"/>
</dbReference>
<feature type="transmembrane region" description="Helical" evidence="1">
    <location>
        <begin position="211"/>
        <end position="235"/>
    </location>
</feature>
<protein>
    <recommendedName>
        <fullName evidence="4">Glycosyltransferase RgtA/B/C/D-like domain-containing protein</fullName>
    </recommendedName>
</protein>
<comment type="caution">
    <text evidence="2">The sequence shown here is derived from an EMBL/GenBank/DDBJ whole genome shotgun (WGS) entry which is preliminary data.</text>
</comment>